<organism evidence="1">
    <name type="scientific">Pseudomonas putida</name>
    <name type="common">Arthrobacter siderocapsulatus</name>
    <dbReference type="NCBI Taxonomy" id="303"/>
    <lineage>
        <taxon>Bacteria</taxon>
        <taxon>Pseudomonadati</taxon>
        <taxon>Pseudomonadota</taxon>
        <taxon>Gammaproteobacteria</taxon>
        <taxon>Pseudomonadales</taxon>
        <taxon>Pseudomonadaceae</taxon>
        <taxon>Pseudomonas</taxon>
    </lineage>
</organism>
<reference evidence="1" key="1">
    <citation type="submission" date="2016-07" db="EMBL/GenBank/DDBJ databases">
        <title>New class B carbapenemase carried by novel plasmid in Pseudomonas putida enviromental strain in eastern Amazonia.</title>
        <authorList>
            <person name="Souza C.O."/>
            <person name="Lima K.V."/>
            <person name="Brasiliense D.M."/>
            <person name="Perez-Chaparro P.J."/>
            <person name="Mamizuka E.M."/>
            <person name="Lima M.O."/>
            <person name="Lima L.N."/>
            <person name="McCulloch J.A."/>
        </authorList>
    </citation>
    <scope>NUCLEOTIDE SEQUENCE [LARGE SCALE GENOMIC DNA]</scope>
    <source>
        <strain evidence="1">IEC33019</strain>
    </source>
</reference>
<proteinExistence type="predicted"/>
<protein>
    <submittedName>
        <fullName evidence="1">Uncharacterized protein</fullName>
    </submittedName>
</protein>
<dbReference type="RefSeq" id="WP_099592900.1">
    <property type="nucleotide sequence ID" value="NZ_CP016634.1"/>
</dbReference>
<dbReference type="AlphaFoldDB" id="A0A1B2F1E2"/>
<gene>
    <name evidence="1" type="ORF">IEC33019_0372</name>
</gene>
<evidence type="ECO:0000313" key="1">
    <source>
        <dbReference type="EMBL" id="ANY85976.1"/>
    </source>
</evidence>
<sequence length="63" mass="7422">MKTELTDQEAKVALLLADAWDEYLKLPIEHPLEQQEFCMAIHQAQDKVLARCGRRAFNRPRKR</sequence>
<name>A0A1B2F1E2_PSEPU</name>
<accession>A0A1B2F1E2</accession>
<dbReference type="EMBL" id="CP016634">
    <property type="protein sequence ID" value="ANY85976.1"/>
    <property type="molecule type" value="Genomic_DNA"/>
</dbReference>